<dbReference type="Proteomes" id="UP000265816">
    <property type="component" value="Unassembled WGS sequence"/>
</dbReference>
<accession>A0A398AZE5</accession>
<dbReference type="AlphaFoldDB" id="A0A398AZE5"/>
<reference evidence="3 4" key="1">
    <citation type="submission" date="2018-08" db="EMBL/GenBank/DDBJ databases">
        <title>Bacillus jemisoniae sp. nov., Bacillus chryseoplanitiae sp. nov., Bacillus resnikiae sp. nov., and Bacillus frankliniae sp. nov., isolated from Viking spacecraft and associated surfaces.</title>
        <authorList>
            <person name="Seuylemezian A."/>
            <person name="Vaishampayan P."/>
        </authorList>
    </citation>
    <scope>NUCLEOTIDE SEQUENCE [LARGE SCALE GENOMIC DNA]</scope>
    <source>
        <strain evidence="3 4">JJ-247</strain>
    </source>
</reference>
<comment type="caution">
    <text evidence="3">The sequence shown here is derived from an EMBL/GenBank/DDBJ whole genome shotgun (WGS) entry which is preliminary data.</text>
</comment>
<dbReference type="GO" id="GO:0004623">
    <property type="term" value="F:phospholipase A2 activity"/>
    <property type="evidence" value="ECO:0007669"/>
    <property type="project" value="InterPro"/>
</dbReference>
<dbReference type="EMBL" id="QWVT01000030">
    <property type="protein sequence ID" value="RID82922.1"/>
    <property type="molecule type" value="Genomic_DNA"/>
</dbReference>
<dbReference type="GO" id="GO:0006644">
    <property type="term" value="P:phospholipid metabolic process"/>
    <property type="evidence" value="ECO:0007669"/>
    <property type="project" value="InterPro"/>
</dbReference>
<dbReference type="PROSITE" id="PS00118">
    <property type="entry name" value="PA2_HIS"/>
    <property type="match status" value="1"/>
</dbReference>
<keyword evidence="4" id="KW-1185">Reference proteome</keyword>
<organism evidence="3 4">
    <name type="scientific">Mesobacillus zeae</name>
    <dbReference type="NCBI Taxonomy" id="1917180"/>
    <lineage>
        <taxon>Bacteria</taxon>
        <taxon>Bacillati</taxon>
        <taxon>Bacillota</taxon>
        <taxon>Bacilli</taxon>
        <taxon>Bacillales</taxon>
        <taxon>Bacillaceae</taxon>
        <taxon>Mesobacillus</taxon>
    </lineage>
</organism>
<dbReference type="Gene3D" id="1.20.90.10">
    <property type="entry name" value="Phospholipase A2 domain"/>
    <property type="match status" value="1"/>
</dbReference>
<keyword evidence="2" id="KW-0964">Secreted</keyword>
<sequence length="253" mass="28110">MAEGLNLLKLDTHVGTDYKVTAAAENEKSLLAQAFAHFNKQYDIAAAPKESKTYVNDYVFDTEKGNIPVKQTNVFMKYGEDMIISFLKTENNEKRVSYLVKVTALVEEDGKLMKRIAVFMDGEVLAERELPTAEAQLEIPVYEELEPSESGEVNAEDIDDCWLNGCCSFRYNGLPWNPLVNYKWCGANCGSGTPVNPLDTCCRTHDYCYGSYSSYPARCSCDRTLIQCAGTTDNAGTDRVIAAFKAKMLAMGC</sequence>
<evidence type="ECO:0000256" key="1">
    <source>
        <dbReference type="ARBA" id="ARBA00004613"/>
    </source>
</evidence>
<evidence type="ECO:0000256" key="2">
    <source>
        <dbReference type="ARBA" id="ARBA00022525"/>
    </source>
</evidence>
<dbReference type="GO" id="GO:0050482">
    <property type="term" value="P:arachidonate secretion"/>
    <property type="evidence" value="ECO:0007669"/>
    <property type="project" value="InterPro"/>
</dbReference>
<evidence type="ECO:0000313" key="3">
    <source>
        <dbReference type="EMBL" id="RID82922.1"/>
    </source>
</evidence>
<evidence type="ECO:0008006" key="5">
    <source>
        <dbReference type="Google" id="ProtNLM"/>
    </source>
</evidence>
<evidence type="ECO:0000313" key="4">
    <source>
        <dbReference type="Proteomes" id="UP000265816"/>
    </source>
</evidence>
<proteinExistence type="predicted"/>
<dbReference type="RefSeq" id="WP_119114193.1">
    <property type="nucleotide sequence ID" value="NZ_CBCSEO010000027.1"/>
</dbReference>
<protein>
    <recommendedName>
        <fullName evidence="5">Phospholipase A2 domain-containing protein</fullName>
    </recommendedName>
</protein>
<gene>
    <name evidence="3" type="ORF">D1970_17680</name>
</gene>
<dbReference type="SUPFAM" id="SSF48619">
    <property type="entry name" value="Phospholipase A2, PLA2"/>
    <property type="match status" value="1"/>
</dbReference>
<name>A0A398AZE5_9BACI</name>
<dbReference type="OrthoDB" id="5125543at2"/>
<dbReference type="InterPro" id="IPR033113">
    <property type="entry name" value="PLA2_histidine"/>
</dbReference>
<comment type="subcellular location">
    <subcellularLocation>
        <location evidence="1">Secreted</location>
    </subcellularLocation>
</comment>
<dbReference type="InterPro" id="IPR036444">
    <property type="entry name" value="PLipase_A2_dom_sf"/>
</dbReference>
<dbReference type="GO" id="GO:0005576">
    <property type="term" value="C:extracellular region"/>
    <property type="evidence" value="ECO:0007669"/>
    <property type="project" value="UniProtKB-SubCell"/>
</dbReference>